<protein>
    <submittedName>
        <fullName evidence="2">Uncharacterized protein</fullName>
    </submittedName>
</protein>
<gene>
    <name evidence="2" type="ORF">NMK50_08410</name>
</gene>
<keyword evidence="1" id="KW-0812">Transmembrane</keyword>
<sequence>MDRDLIILISVAALFVAVFALFINMLIFALYYSVFKRVRMNRQVKKELKRVLQENHTALVPACRENGVADV</sequence>
<dbReference type="Proteomes" id="UP001059475">
    <property type="component" value="Chromosome"/>
</dbReference>
<reference evidence="2" key="1">
    <citation type="submission" date="2022-07" db="EMBL/GenBank/DDBJ databases">
        <title>First report of Bartonella spp. in marsupials in Brazil, with a description of Bartonella harrusi sp. nov. and new proposal for taxonomic reclassification of species of the genus Bartonella.</title>
        <authorList>
            <person name="Amaral R.B."/>
        </authorList>
    </citation>
    <scope>NUCLEOTIDE SEQUENCE</scope>
    <source>
        <strain evidence="2">117A</strain>
    </source>
</reference>
<keyword evidence="1" id="KW-0472">Membrane</keyword>
<evidence type="ECO:0000256" key="1">
    <source>
        <dbReference type="SAM" id="Phobius"/>
    </source>
</evidence>
<feature type="transmembrane region" description="Helical" evidence="1">
    <location>
        <begin position="6"/>
        <end position="32"/>
    </location>
</feature>
<organism evidence="2 3">
    <name type="scientific">Bartonella harrusi</name>
    <dbReference type="NCBI Taxonomy" id="2961895"/>
    <lineage>
        <taxon>Bacteria</taxon>
        <taxon>Pseudomonadati</taxon>
        <taxon>Pseudomonadota</taxon>
        <taxon>Alphaproteobacteria</taxon>
        <taxon>Hyphomicrobiales</taxon>
        <taxon>Bartonellaceae</taxon>
        <taxon>Bartonella</taxon>
    </lineage>
</organism>
<evidence type="ECO:0000313" key="2">
    <source>
        <dbReference type="EMBL" id="UTO28182.1"/>
    </source>
</evidence>
<dbReference type="EMBL" id="CP101114">
    <property type="protein sequence ID" value="UTO28182.1"/>
    <property type="molecule type" value="Genomic_DNA"/>
</dbReference>
<proteinExistence type="predicted"/>
<dbReference type="RefSeq" id="WP_254770091.1">
    <property type="nucleotide sequence ID" value="NZ_CP101114.1"/>
</dbReference>
<evidence type="ECO:0000313" key="3">
    <source>
        <dbReference type="Proteomes" id="UP001059475"/>
    </source>
</evidence>
<name>A0ABY5ESC5_9HYPH</name>
<accession>A0ABY5ESC5</accession>
<keyword evidence="3" id="KW-1185">Reference proteome</keyword>
<keyword evidence="1" id="KW-1133">Transmembrane helix</keyword>